<dbReference type="EMBL" id="KV700091">
    <property type="protein sequence ID" value="OCF56214.1"/>
    <property type="molecule type" value="Genomic_DNA"/>
</dbReference>
<gene>
    <name evidence="2" type="ORF">L486_06155</name>
</gene>
<name>A0A1B9ILH1_9TREE</name>
<reference evidence="3" key="2">
    <citation type="submission" date="2013-12" db="EMBL/GenBank/DDBJ databases">
        <title>Evolution of pathogenesis and genome organization in the Tremellales.</title>
        <authorList>
            <person name="Cuomo C."/>
            <person name="Litvintseva A."/>
            <person name="Heitman J."/>
            <person name="Chen Y."/>
            <person name="Sun S."/>
            <person name="Springer D."/>
            <person name="Dromer F."/>
            <person name="Young S."/>
            <person name="Zeng Q."/>
            <person name="Chapman S."/>
            <person name="Gujja S."/>
            <person name="Saif S."/>
            <person name="Birren B."/>
        </authorList>
    </citation>
    <scope>NUCLEOTIDE SEQUENCE [LARGE SCALE GENOMIC DNA]</scope>
    <source>
        <strain evidence="3">CBS 10435</strain>
    </source>
</reference>
<evidence type="ECO:0000313" key="3">
    <source>
        <dbReference type="Proteomes" id="UP000092583"/>
    </source>
</evidence>
<dbReference type="AlphaFoldDB" id="A0A1B9ILH1"/>
<keyword evidence="3" id="KW-1185">Reference proteome</keyword>
<evidence type="ECO:0000256" key="1">
    <source>
        <dbReference type="SAM" id="MobiDB-lite"/>
    </source>
</evidence>
<dbReference type="Proteomes" id="UP000092583">
    <property type="component" value="Unassembled WGS sequence"/>
</dbReference>
<organism evidence="2 3">
    <name type="scientific">Kwoniella mangroviensis CBS 10435</name>
    <dbReference type="NCBI Taxonomy" id="1331196"/>
    <lineage>
        <taxon>Eukaryota</taxon>
        <taxon>Fungi</taxon>
        <taxon>Dikarya</taxon>
        <taxon>Basidiomycota</taxon>
        <taxon>Agaricomycotina</taxon>
        <taxon>Tremellomycetes</taxon>
        <taxon>Tremellales</taxon>
        <taxon>Cryptococcaceae</taxon>
        <taxon>Kwoniella</taxon>
    </lineage>
</organism>
<feature type="compositionally biased region" description="Basic and acidic residues" evidence="1">
    <location>
        <begin position="80"/>
        <end position="96"/>
    </location>
</feature>
<sequence length="257" mass="28930">MEEYSSRPENQGGYRTRLILLWDENRERKRSLNDQKRGKSLETRRNLGTAAKWSERHRLKRREWARDYERVASGMNEAQLDTKKSESCPQTDHKFESSLGTVGPNTDTFAADFEVPLAAQISPLSTHYNENLTWGMTSGHSYYNQPINPGMEAGLGGMLVAGHPQSDLFGDVTLSDWSLMNPAVSNTDIPTESSINFPNLNNGYDTYANASRIVDMPEQSFGEWQANDVIDFSLLDTQLESEANSAPTEEQQGYTGY</sequence>
<feature type="region of interest" description="Disordered" evidence="1">
    <location>
        <begin position="78"/>
        <end position="100"/>
    </location>
</feature>
<reference evidence="2 3" key="1">
    <citation type="submission" date="2013-07" db="EMBL/GenBank/DDBJ databases">
        <title>The Genome Sequence of Kwoniella mangroviensis CBS10435.</title>
        <authorList>
            <consortium name="The Broad Institute Genome Sequencing Platform"/>
            <person name="Cuomo C."/>
            <person name="Litvintseva A."/>
            <person name="Chen Y."/>
            <person name="Heitman J."/>
            <person name="Sun S."/>
            <person name="Springer D."/>
            <person name="Dromer F."/>
            <person name="Young S.K."/>
            <person name="Zeng Q."/>
            <person name="Gargeya S."/>
            <person name="Fitzgerald M."/>
            <person name="Abouelleil A."/>
            <person name="Alvarado L."/>
            <person name="Berlin A.M."/>
            <person name="Chapman S.B."/>
            <person name="Dewar J."/>
            <person name="Goldberg J."/>
            <person name="Griggs A."/>
            <person name="Gujja S."/>
            <person name="Hansen M."/>
            <person name="Howarth C."/>
            <person name="Imamovic A."/>
            <person name="Larimer J."/>
            <person name="McCowan C."/>
            <person name="Murphy C."/>
            <person name="Pearson M."/>
            <person name="Priest M."/>
            <person name="Roberts A."/>
            <person name="Saif S."/>
            <person name="Shea T."/>
            <person name="Sykes S."/>
            <person name="Wortman J."/>
            <person name="Nusbaum C."/>
            <person name="Birren B."/>
        </authorList>
    </citation>
    <scope>NUCLEOTIDE SEQUENCE [LARGE SCALE GENOMIC DNA]</scope>
    <source>
        <strain evidence="2 3">CBS 10435</strain>
    </source>
</reference>
<evidence type="ECO:0000313" key="2">
    <source>
        <dbReference type="EMBL" id="OCF56214.1"/>
    </source>
</evidence>
<proteinExistence type="predicted"/>
<accession>A0A1B9ILH1</accession>
<protein>
    <submittedName>
        <fullName evidence="2">Uncharacterized protein</fullName>
    </submittedName>
</protein>